<sequence length="333" mass="35874">MAPGRRDSHAPHNKPYTPQRSASAASTPGPPRGLPATPFSTPGPAPNSAAPPVAHPSTGTGTGPSPSHVLHPAYALPPTIPSPYTGSLNTSLSTILAFNASYPALEAITRPLCQPPSPSTDWPTLLMAVHERAEQEGEPLLGRALLEEVLFLVTRVLLPEQVAQNRALLGRLYSEKRNLGVRMLLRYDLQREARKDANGKALLVWGNTTTPSVVNPYFFVPPQSPPRPPTLSPYTRPLFHPAVLATLIANPVGLPTQHVAAKLRHHVSGLDDYLLLSDADVAAFSTGRLLVMIASVVLQWQALRENTEVLAVMESHGWEELGGKAEDCEWMGD</sequence>
<proteinExistence type="predicted"/>
<dbReference type="OrthoDB" id="3790454at2759"/>
<evidence type="ECO:0000313" key="2">
    <source>
        <dbReference type="EMBL" id="KAF2874349.1"/>
    </source>
</evidence>
<organism evidence="2 3">
    <name type="scientific">Massariosphaeria phaeospora</name>
    <dbReference type="NCBI Taxonomy" id="100035"/>
    <lineage>
        <taxon>Eukaryota</taxon>
        <taxon>Fungi</taxon>
        <taxon>Dikarya</taxon>
        <taxon>Ascomycota</taxon>
        <taxon>Pezizomycotina</taxon>
        <taxon>Dothideomycetes</taxon>
        <taxon>Pleosporomycetidae</taxon>
        <taxon>Pleosporales</taxon>
        <taxon>Pleosporales incertae sedis</taxon>
        <taxon>Massariosphaeria</taxon>
    </lineage>
</organism>
<dbReference type="EMBL" id="JAADJZ010000006">
    <property type="protein sequence ID" value="KAF2874349.1"/>
    <property type="molecule type" value="Genomic_DNA"/>
</dbReference>
<name>A0A7C8I9Y6_9PLEO</name>
<reference evidence="2 3" key="1">
    <citation type="submission" date="2020-01" db="EMBL/GenBank/DDBJ databases">
        <authorList>
            <consortium name="DOE Joint Genome Institute"/>
            <person name="Haridas S."/>
            <person name="Albert R."/>
            <person name="Binder M."/>
            <person name="Bloem J."/>
            <person name="Labutti K."/>
            <person name="Salamov A."/>
            <person name="Andreopoulos B."/>
            <person name="Baker S.E."/>
            <person name="Barry K."/>
            <person name="Bills G."/>
            <person name="Bluhm B.H."/>
            <person name="Cannon C."/>
            <person name="Castanera R."/>
            <person name="Culley D.E."/>
            <person name="Daum C."/>
            <person name="Ezra D."/>
            <person name="Gonzalez J.B."/>
            <person name="Henrissat B."/>
            <person name="Kuo A."/>
            <person name="Liang C."/>
            <person name="Lipzen A."/>
            <person name="Lutzoni F."/>
            <person name="Magnuson J."/>
            <person name="Mondo S."/>
            <person name="Nolan M."/>
            <person name="Ohm R."/>
            <person name="Pangilinan J."/>
            <person name="Park H.-J.H."/>
            <person name="Ramirez L."/>
            <person name="Alfaro M."/>
            <person name="Sun H."/>
            <person name="Tritt A."/>
            <person name="Yoshinaga Y."/>
            <person name="Zwiers L.-H.L."/>
            <person name="Turgeon B.G."/>
            <person name="Goodwin S.B."/>
            <person name="Spatafora J.W."/>
            <person name="Crous P.W."/>
            <person name="Grigoriev I.V."/>
        </authorList>
    </citation>
    <scope>NUCLEOTIDE SEQUENCE [LARGE SCALE GENOMIC DNA]</scope>
    <source>
        <strain evidence="2 3">CBS 611.86</strain>
    </source>
</reference>
<keyword evidence="3" id="KW-1185">Reference proteome</keyword>
<dbReference type="AlphaFoldDB" id="A0A7C8I9Y6"/>
<feature type="compositionally biased region" description="Basic and acidic residues" evidence="1">
    <location>
        <begin position="1"/>
        <end position="10"/>
    </location>
</feature>
<evidence type="ECO:0000313" key="3">
    <source>
        <dbReference type="Proteomes" id="UP000481861"/>
    </source>
</evidence>
<protein>
    <submittedName>
        <fullName evidence="2">Uncharacterized protein</fullName>
    </submittedName>
</protein>
<evidence type="ECO:0000256" key="1">
    <source>
        <dbReference type="SAM" id="MobiDB-lite"/>
    </source>
</evidence>
<feature type="region of interest" description="Disordered" evidence="1">
    <location>
        <begin position="1"/>
        <end position="74"/>
    </location>
</feature>
<feature type="compositionally biased region" description="Polar residues" evidence="1">
    <location>
        <begin position="16"/>
        <end position="26"/>
    </location>
</feature>
<accession>A0A7C8I9Y6</accession>
<comment type="caution">
    <text evidence="2">The sequence shown here is derived from an EMBL/GenBank/DDBJ whole genome shotgun (WGS) entry which is preliminary data.</text>
</comment>
<dbReference type="Proteomes" id="UP000481861">
    <property type="component" value="Unassembled WGS sequence"/>
</dbReference>
<feature type="compositionally biased region" description="Low complexity" evidence="1">
    <location>
        <begin position="56"/>
        <end position="67"/>
    </location>
</feature>
<gene>
    <name evidence="2" type="ORF">BDV95DRAFT_592441</name>
</gene>